<evidence type="ECO:0000259" key="2">
    <source>
        <dbReference type="Pfam" id="PF09951"/>
    </source>
</evidence>
<dbReference type="InterPro" id="IPR018689">
    <property type="entry name" value="Imm33_dom"/>
</dbReference>
<feature type="region of interest" description="Disordered" evidence="1">
    <location>
        <begin position="105"/>
        <end position="126"/>
    </location>
</feature>
<dbReference type="Pfam" id="PF09951">
    <property type="entry name" value="Imm33"/>
    <property type="match status" value="1"/>
</dbReference>
<dbReference type="Proteomes" id="UP000253769">
    <property type="component" value="Unassembled WGS sequence"/>
</dbReference>
<dbReference type="OrthoDB" id="4827574at2"/>
<protein>
    <submittedName>
        <fullName evidence="3">DUF2185 domain-containing protein</fullName>
    </submittedName>
</protein>
<dbReference type="RefSeq" id="WP_114693913.1">
    <property type="nucleotide sequence ID" value="NZ_QQOH01000001.1"/>
</dbReference>
<feature type="domain" description="Immunity protein Imm33" evidence="2">
    <location>
        <begin position="24"/>
        <end position="102"/>
    </location>
</feature>
<evidence type="ECO:0000313" key="3">
    <source>
        <dbReference type="EMBL" id="RDE24327.1"/>
    </source>
</evidence>
<organism evidence="3 4">
    <name type="scientific">Motiliproteus coralliicola</name>
    <dbReference type="NCBI Taxonomy" id="2283196"/>
    <lineage>
        <taxon>Bacteria</taxon>
        <taxon>Pseudomonadati</taxon>
        <taxon>Pseudomonadota</taxon>
        <taxon>Gammaproteobacteria</taxon>
        <taxon>Oceanospirillales</taxon>
        <taxon>Oceanospirillaceae</taxon>
        <taxon>Motiliproteus</taxon>
    </lineage>
</organism>
<sequence length="126" mass="14424">MTDSILTDAPKPFLALVSKLLVGEKPCPVRFMYKTVPADLRDTGWRMYSGYETPEELADKKNMQPYPVETLIKMDPSLEELLKSKPGSVWERVPGEAWQEVEDFDIPEEEDVETRTVQSVDDFKPS</sequence>
<evidence type="ECO:0000313" key="4">
    <source>
        <dbReference type="Proteomes" id="UP000253769"/>
    </source>
</evidence>
<comment type="caution">
    <text evidence="3">The sequence shown here is derived from an EMBL/GenBank/DDBJ whole genome shotgun (WGS) entry which is preliminary data.</text>
</comment>
<gene>
    <name evidence="3" type="ORF">DV711_01685</name>
</gene>
<dbReference type="AlphaFoldDB" id="A0A369WRN9"/>
<evidence type="ECO:0000256" key="1">
    <source>
        <dbReference type="SAM" id="MobiDB-lite"/>
    </source>
</evidence>
<proteinExistence type="predicted"/>
<keyword evidence="4" id="KW-1185">Reference proteome</keyword>
<dbReference type="EMBL" id="QQOH01000001">
    <property type="protein sequence ID" value="RDE24327.1"/>
    <property type="molecule type" value="Genomic_DNA"/>
</dbReference>
<name>A0A369WRN9_9GAMM</name>
<accession>A0A369WRN9</accession>
<reference evidence="3 4" key="1">
    <citation type="submission" date="2018-07" db="EMBL/GenBank/DDBJ databases">
        <title>Motiliproteus coralliicola sp. nov., a bacterium isolated from Coral.</title>
        <authorList>
            <person name="Wang G."/>
        </authorList>
    </citation>
    <scope>NUCLEOTIDE SEQUENCE [LARGE SCALE GENOMIC DNA]</scope>
    <source>
        <strain evidence="3 4">C34</strain>
    </source>
</reference>